<feature type="compositionally biased region" description="Polar residues" evidence="1">
    <location>
        <begin position="142"/>
        <end position="152"/>
    </location>
</feature>
<reference evidence="2 3" key="1">
    <citation type="submission" date="2016-07" db="EMBL/GenBank/DDBJ databases">
        <title>Pervasive Adenine N6-methylation of Active Genes in Fungi.</title>
        <authorList>
            <consortium name="DOE Joint Genome Institute"/>
            <person name="Mondo S.J."/>
            <person name="Dannebaum R.O."/>
            <person name="Kuo R.C."/>
            <person name="Labutti K."/>
            <person name="Haridas S."/>
            <person name="Kuo A."/>
            <person name="Salamov A."/>
            <person name="Ahrendt S.R."/>
            <person name="Lipzen A."/>
            <person name="Sullivan W."/>
            <person name="Andreopoulos W.B."/>
            <person name="Clum A."/>
            <person name="Lindquist E."/>
            <person name="Daum C."/>
            <person name="Ramamoorthy G.K."/>
            <person name="Gryganskyi A."/>
            <person name="Culley D."/>
            <person name="Magnuson J.K."/>
            <person name="James T.Y."/>
            <person name="O'Malley M.A."/>
            <person name="Stajich J.E."/>
            <person name="Spatafora J.W."/>
            <person name="Visel A."/>
            <person name="Grigoriev I.V."/>
        </authorList>
    </citation>
    <scope>NUCLEOTIDE SEQUENCE [LARGE SCALE GENOMIC DNA]</scope>
    <source>
        <strain evidence="2 3">JEL800</strain>
    </source>
</reference>
<name>A0A1Y2D3K6_9FUNG</name>
<feature type="non-terminal residue" evidence="2">
    <location>
        <position position="204"/>
    </location>
</feature>
<proteinExistence type="predicted"/>
<comment type="caution">
    <text evidence="2">The sequence shown here is derived from an EMBL/GenBank/DDBJ whole genome shotgun (WGS) entry which is preliminary data.</text>
</comment>
<dbReference type="Proteomes" id="UP000193642">
    <property type="component" value="Unassembled WGS sequence"/>
</dbReference>
<keyword evidence="3" id="KW-1185">Reference proteome</keyword>
<evidence type="ECO:0000256" key="1">
    <source>
        <dbReference type="SAM" id="MobiDB-lite"/>
    </source>
</evidence>
<dbReference type="AlphaFoldDB" id="A0A1Y2D3K6"/>
<accession>A0A1Y2D3K6</accession>
<dbReference type="EMBL" id="MCGO01000001">
    <property type="protein sequence ID" value="ORY53873.1"/>
    <property type="molecule type" value="Genomic_DNA"/>
</dbReference>
<organism evidence="2 3">
    <name type="scientific">Rhizoclosmatium globosum</name>
    <dbReference type="NCBI Taxonomy" id="329046"/>
    <lineage>
        <taxon>Eukaryota</taxon>
        <taxon>Fungi</taxon>
        <taxon>Fungi incertae sedis</taxon>
        <taxon>Chytridiomycota</taxon>
        <taxon>Chytridiomycota incertae sedis</taxon>
        <taxon>Chytridiomycetes</taxon>
        <taxon>Chytridiales</taxon>
        <taxon>Chytriomycetaceae</taxon>
        <taxon>Rhizoclosmatium</taxon>
    </lineage>
</organism>
<gene>
    <name evidence="2" type="ORF">BCR33DRAFT_711207</name>
</gene>
<feature type="region of interest" description="Disordered" evidence="1">
    <location>
        <begin position="70"/>
        <end position="169"/>
    </location>
</feature>
<dbReference type="OrthoDB" id="2159960at2759"/>
<sequence>MALRANCRFIPNGLAKRTIGLTGSDGLKYRVISYFFPLDVEHLFTPGMSGRLKPPSHYPEFQPFIEKANQQKLSPEAGLPTSSESKEKPIKPKPQKSSESIETANRTKPSPPTPYARPQPQQPQQTPMKPMQQPEQFHVRQCPQSEVPTNATVEPSVPSPVPSEQTCPCGGLGGSRKAVDYFKGKDVSWVNRPVVLAPLRGSWI</sequence>
<feature type="compositionally biased region" description="Low complexity" evidence="1">
    <location>
        <begin position="122"/>
        <end position="136"/>
    </location>
</feature>
<protein>
    <submittedName>
        <fullName evidence="2">Uncharacterized protein</fullName>
    </submittedName>
</protein>
<evidence type="ECO:0000313" key="3">
    <source>
        <dbReference type="Proteomes" id="UP000193642"/>
    </source>
</evidence>
<feature type="compositionally biased region" description="Pro residues" evidence="1">
    <location>
        <begin position="109"/>
        <end position="121"/>
    </location>
</feature>
<evidence type="ECO:0000313" key="2">
    <source>
        <dbReference type="EMBL" id="ORY53873.1"/>
    </source>
</evidence>